<feature type="signal peptide" evidence="1">
    <location>
        <begin position="1"/>
        <end position="19"/>
    </location>
</feature>
<dbReference type="Proteomes" id="UP000027178">
    <property type="component" value="Unassembled WGS sequence"/>
</dbReference>
<protein>
    <recommendedName>
        <fullName evidence="4">Bacterial Ig-like domain-containing protein</fullName>
    </recommendedName>
</protein>
<accession>A0A066Z423</accession>
<dbReference type="HOGENOM" id="CLU_509746_0_0_11"/>
<dbReference type="eggNOG" id="COG3291">
    <property type="taxonomic scope" value="Bacteria"/>
</dbReference>
<reference evidence="2 3" key="1">
    <citation type="submission" date="2014-05" db="EMBL/GenBank/DDBJ databases">
        <title>Draft Genome Sequence of Kitasatospora cheerisanensis KCTC 2395.</title>
        <authorList>
            <person name="Nam D.H."/>
        </authorList>
    </citation>
    <scope>NUCLEOTIDE SEQUENCE [LARGE SCALE GENOMIC DNA]</scope>
    <source>
        <strain evidence="2 3">KCTC 2395</strain>
    </source>
</reference>
<organism evidence="2 3">
    <name type="scientific">Kitasatospora cheerisanensis KCTC 2395</name>
    <dbReference type="NCBI Taxonomy" id="1348663"/>
    <lineage>
        <taxon>Bacteria</taxon>
        <taxon>Bacillati</taxon>
        <taxon>Actinomycetota</taxon>
        <taxon>Actinomycetes</taxon>
        <taxon>Kitasatosporales</taxon>
        <taxon>Streptomycetaceae</taxon>
        <taxon>Kitasatospora</taxon>
    </lineage>
</organism>
<sequence>MSRATSPRLLAACATAALAAGLFAAPAAQAVPGHAVTGPTVRSTPALTGDGCDATGTPGWLTTASPVLTAHTTAPSARFKVWDAAGAKVFDGTAATAADGTVQVTVPGLADGAGYTWQVWPDFRPGSGAPTETCRFGVDTAAPTALTVASADFPETGGGKYAGQKGVFTFSAADAASGVACFRYVLDNTPGVGGCAPGQGVVAAAADGTASVTLKPAEWGSHTLTVQAVDQAGNAAQPVSYTFYAPSNPNPPKALGDVDNDGVPDILLPDSQGNLLVIGGDAGSTAPTTVVPAAQAPIGGSWSGLQVVHKGWSGGGAPADTVYVRDAAPGNSGYLYQYVNQGALPLGTRSPSLIGHATSCVDTAKLAVACPADHSTGYQDVQQLVAFGSVETANPNGITLLDVEQGNLWLQRDPSRFGKSTQLTSTGLWNGYDLIAPGPDANGNLALWAREQSTGTLRSYAVPKLANGGFDFSALADPATGTVIGSFPVAGYPTLGSSGDLDGDGQADLYAVTADRHLVTFEGVANPKDLGALA</sequence>
<evidence type="ECO:0000313" key="3">
    <source>
        <dbReference type="Proteomes" id="UP000027178"/>
    </source>
</evidence>
<keyword evidence="3" id="KW-1185">Reference proteome</keyword>
<dbReference type="EMBL" id="JNBY01000087">
    <property type="protein sequence ID" value="KDN85091.1"/>
    <property type="molecule type" value="Genomic_DNA"/>
</dbReference>
<dbReference type="GO" id="GO:0005975">
    <property type="term" value="P:carbohydrate metabolic process"/>
    <property type="evidence" value="ECO:0007669"/>
    <property type="project" value="UniProtKB-ARBA"/>
</dbReference>
<dbReference type="AlphaFoldDB" id="A0A066Z423"/>
<dbReference type="OrthoDB" id="4332189at2"/>
<comment type="caution">
    <text evidence="2">The sequence shown here is derived from an EMBL/GenBank/DDBJ whole genome shotgun (WGS) entry which is preliminary data.</text>
</comment>
<dbReference type="Gene3D" id="2.60.40.10">
    <property type="entry name" value="Immunoglobulins"/>
    <property type="match status" value="1"/>
</dbReference>
<evidence type="ECO:0000313" key="2">
    <source>
        <dbReference type="EMBL" id="KDN85091.1"/>
    </source>
</evidence>
<evidence type="ECO:0000256" key="1">
    <source>
        <dbReference type="SAM" id="SignalP"/>
    </source>
</evidence>
<feature type="chain" id="PRO_5038377098" description="Bacterial Ig-like domain-containing protein" evidence="1">
    <location>
        <begin position="20"/>
        <end position="534"/>
    </location>
</feature>
<dbReference type="PATRIC" id="fig|1348663.4.peg.3064"/>
<keyword evidence="1" id="KW-0732">Signal</keyword>
<dbReference type="RefSeq" id="WP_035863379.1">
    <property type="nucleotide sequence ID" value="NZ_KK853997.1"/>
</dbReference>
<dbReference type="InterPro" id="IPR013783">
    <property type="entry name" value="Ig-like_fold"/>
</dbReference>
<name>A0A066Z423_9ACTN</name>
<evidence type="ECO:0008006" key="4">
    <source>
        <dbReference type="Google" id="ProtNLM"/>
    </source>
</evidence>
<proteinExistence type="predicted"/>
<gene>
    <name evidence="2" type="ORF">KCH_31900</name>
</gene>